<proteinExistence type="predicted"/>
<evidence type="ECO:0000256" key="1">
    <source>
        <dbReference type="SAM" id="MobiDB-lite"/>
    </source>
</evidence>
<sequence length="114" mass="12773">MKHDANKSKGKGRSKAVSHKKATREEINGLLNTVKEFNAKSLEGAKKAAHKDDKLTQLGALPAKQQKMPYAMRLGLNAAKKSREKRVIELAKEAQIQLPTTHVHKQNPSKKRRK</sequence>
<feature type="region of interest" description="Disordered" evidence="1">
    <location>
        <begin position="1"/>
        <end position="24"/>
    </location>
</feature>
<dbReference type="PANTHER" id="PTHR28096:SF1">
    <property type="entry name" value="PROTEIN FAF1"/>
    <property type="match status" value="1"/>
</dbReference>
<dbReference type="PANTHER" id="PTHR28096">
    <property type="entry name" value="PROTEIN FAF1"/>
    <property type="match status" value="1"/>
</dbReference>
<accession>A0A7S3GTD0</accession>
<feature type="compositionally biased region" description="Basic residues" evidence="1">
    <location>
        <begin position="8"/>
        <end position="22"/>
    </location>
</feature>
<name>A0A7S3GTD0_9STRA</name>
<dbReference type="Pfam" id="PF15375">
    <property type="entry name" value="FSAF1"/>
    <property type="match status" value="1"/>
</dbReference>
<dbReference type="InterPro" id="IPR053030">
    <property type="entry name" value="Ribosomal_biogenesis_FAF1-like"/>
</dbReference>
<dbReference type="EMBL" id="HBIC01009202">
    <property type="protein sequence ID" value="CAE0275741.1"/>
    <property type="molecule type" value="Transcribed_RNA"/>
</dbReference>
<dbReference type="AlphaFoldDB" id="A0A7S3GTD0"/>
<evidence type="ECO:0000313" key="2">
    <source>
        <dbReference type="EMBL" id="CAE0275741.1"/>
    </source>
</evidence>
<dbReference type="GO" id="GO:0005730">
    <property type="term" value="C:nucleolus"/>
    <property type="evidence" value="ECO:0007669"/>
    <property type="project" value="TreeGrafter"/>
</dbReference>
<gene>
    <name evidence="2" type="ORF">SELO1098_LOCUS4570</name>
</gene>
<organism evidence="2">
    <name type="scientific">Spumella elongata</name>
    <dbReference type="NCBI Taxonomy" id="89044"/>
    <lineage>
        <taxon>Eukaryota</taxon>
        <taxon>Sar</taxon>
        <taxon>Stramenopiles</taxon>
        <taxon>Ochrophyta</taxon>
        <taxon>Chrysophyceae</taxon>
        <taxon>Chromulinales</taxon>
        <taxon>Chromulinaceae</taxon>
        <taxon>Spumella</taxon>
    </lineage>
</organism>
<reference evidence="2" key="1">
    <citation type="submission" date="2021-01" db="EMBL/GenBank/DDBJ databases">
        <authorList>
            <person name="Corre E."/>
            <person name="Pelletier E."/>
            <person name="Niang G."/>
            <person name="Scheremetjew M."/>
            <person name="Finn R."/>
            <person name="Kale V."/>
            <person name="Holt S."/>
            <person name="Cochrane G."/>
            <person name="Meng A."/>
            <person name="Brown T."/>
            <person name="Cohen L."/>
        </authorList>
    </citation>
    <scope>NUCLEOTIDE SEQUENCE</scope>
    <source>
        <strain evidence="2">CCAP 955/1</strain>
    </source>
</reference>
<dbReference type="InterPro" id="IPR027973">
    <property type="entry name" value="FSAF1-like"/>
</dbReference>
<protein>
    <submittedName>
        <fullName evidence="2">Uncharacterized protein</fullName>
    </submittedName>
</protein>
<dbReference type="GO" id="GO:0000462">
    <property type="term" value="P:maturation of SSU-rRNA from tricistronic rRNA transcript (SSU-rRNA, 5.8S rRNA, LSU-rRNA)"/>
    <property type="evidence" value="ECO:0007669"/>
    <property type="project" value="TreeGrafter"/>
</dbReference>